<dbReference type="OrthoDB" id="9982946at2759"/>
<dbReference type="EMBL" id="BAUL01000120">
    <property type="protein sequence ID" value="GAD95272.1"/>
    <property type="molecule type" value="Genomic_DNA"/>
</dbReference>
<evidence type="ECO:0000256" key="10">
    <source>
        <dbReference type="ARBA" id="ARBA00056429"/>
    </source>
</evidence>
<dbReference type="Pfam" id="PF02933">
    <property type="entry name" value="CDC48_2"/>
    <property type="match status" value="1"/>
</dbReference>
<comment type="subcellular location">
    <subcellularLocation>
        <location evidence="1 12">Cytoplasm</location>
    </subcellularLocation>
</comment>
<dbReference type="GO" id="GO:0005795">
    <property type="term" value="C:Golgi stack"/>
    <property type="evidence" value="ECO:0007669"/>
    <property type="project" value="TreeGrafter"/>
</dbReference>
<keyword evidence="8 12" id="KW-0931">ER-Golgi transport</keyword>
<dbReference type="FunFam" id="3.40.50.300:FF:000187">
    <property type="entry name" value="Vesicular-fusion ATPase SEC18"/>
    <property type="match status" value="1"/>
</dbReference>
<evidence type="ECO:0000313" key="17">
    <source>
        <dbReference type="EMBL" id="GAD95272.1"/>
    </source>
</evidence>
<evidence type="ECO:0000256" key="5">
    <source>
        <dbReference type="ARBA" id="ARBA00022737"/>
    </source>
</evidence>
<dbReference type="HOGENOM" id="CLU_008037_2_0_1"/>
<gene>
    <name evidence="17" type="ORF">PVAR5_3914</name>
</gene>
<dbReference type="eggNOG" id="KOG0741">
    <property type="taxonomic scope" value="Eukaryota"/>
</dbReference>
<dbReference type="InParanoid" id="V5G320"/>
<keyword evidence="9 12" id="KW-0653">Protein transport</keyword>
<protein>
    <recommendedName>
        <fullName evidence="11 12">Vesicular-fusion protein SEC18</fullName>
    </recommendedName>
</protein>
<evidence type="ECO:0000313" key="18">
    <source>
        <dbReference type="Proteomes" id="UP000018001"/>
    </source>
</evidence>
<name>V5G320_BYSSN</name>
<comment type="similarity">
    <text evidence="2 12">Belongs to the AAA ATPase family.</text>
</comment>
<dbReference type="GO" id="GO:0035494">
    <property type="term" value="P:SNARE complex disassembly"/>
    <property type="evidence" value="ECO:0007669"/>
    <property type="project" value="InterPro"/>
</dbReference>
<dbReference type="FunFam" id="3.10.330.10:FF:000009">
    <property type="entry name" value="Vesicular-fusion protein sec18"/>
    <property type="match status" value="1"/>
</dbReference>
<dbReference type="Gene3D" id="3.10.330.10">
    <property type="match status" value="1"/>
</dbReference>
<reference evidence="18" key="1">
    <citation type="journal article" date="2014" name="Genome Announc.">
        <title>Draft genome sequence of the formaldehyde-resistant fungus Byssochlamys spectabilis No. 5 (anamorph Paecilomyces variotii No. 5) (NBRC109023).</title>
        <authorList>
            <person name="Oka T."/>
            <person name="Ekino K."/>
            <person name="Fukuda K."/>
            <person name="Nomura Y."/>
        </authorList>
    </citation>
    <scope>NUCLEOTIDE SEQUENCE [LARGE SCALE GENOMIC DNA]</scope>
    <source>
        <strain evidence="18">No. 5 / NBRC 109023</strain>
    </source>
</reference>
<dbReference type="InterPro" id="IPR009010">
    <property type="entry name" value="Asp_de-COase-like_dom_sf"/>
</dbReference>
<evidence type="ECO:0000256" key="11">
    <source>
        <dbReference type="ARBA" id="ARBA00068637"/>
    </source>
</evidence>
<dbReference type="PANTHER" id="PTHR23078">
    <property type="entry name" value="VESICULAR-FUSION PROTEIN NSF"/>
    <property type="match status" value="1"/>
</dbReference>
<dbReference type="CDD" id="cd00009">
    <property type="entry name" value="AAA"/>
    <property type="match status" value="1"/>
</dbReference>
<feature type="domain" description="AAA+ ATPase" evidence="14">
    <location>
        <begin position="627"/>
        <end position="763"/>
    </location>
</feature>
<dbReference type="Pfam" id="PF00004">
    <property type="entry name" value="AAA"/>
    <property type="match status" value="2"/>
</dbReference>
<dbReference type="Gene3D" id="2.40.40.20">
    <property type="match status" value="1"/>
</dbReference>
<keyword evidence="5" id="KW-0677">Repeat</keyword>
<sequence>MFNRNNYPSAPGPFGARPDAGRAPPQNPYGQAPGGARYEPVPRGYGATPRSNDYDTVMTDAYGNSRGYGAPQPPAERQLPARPPVGRPQSGAVWTLRPAKSPDNTYTFGNLVAVSAQEFPPSRDGTDLLLLINDLYVFSARPLSGFPPGQISMSDPQRTWAGVAFTDTVKVQMYDPFSQGGQAYLGSTDIEVGFAGKKRVETPYDQDELAGAVIKNFENQIFAPGQKILMDHKSIPLILTVKTVQLMDLTTEKPGTSSAAVTSEPMARGILTRHTLINFFKDARTGINLKASNRRPAANSIITPDFKFEDMGIGGLDTEFSTIFRRAFASRIFPPGLIDKLGIQHVKGILLYGPPGTGKTLIARQIGKMLNAREPKVINGPEVLNKYVGQSEENIRKLFADAEKEYKEKGDESGLHIIIFDELDAVCKQRGSGAGGGTGVGDSVVNQLLSKLDGVDQLNNILLIGMTNRMDMIDDALLRPGRLEVHMEISLPDEKGRVQILKIHTQKMRTNDVMDSDVDLEELAHLTKNFSGAEIGGLVKSASSFAFSRHVKVGTMAGISDDIVNMKVNRADFLHALDEVKPAFGVSEEELATCIQYGIIHFSPTINEILREGELFVQQVGKANSTPLFSVLLHGPPASGKTALAAKIALDSGFPFIKLISPEDMVGFSEGAKVQHISKVFNDAYKSPTSVVVVDNIERIIDWVPIGPRFSNTVLQTVMVFLRKQPAKGRRLLILATTTERAVLKQLDLYNSFNSDIMVPTVNTPDELRYVLEQSGSFSPQEVQQSIEGISGISEDTRIGVGVKRVLLGIETAKQDVDKVGRFTRVITRAIDEENVFQ</sequence>
<dbReference type="InterPro" id="IPR039812">
    <property type="entry name" value="Vesicle-fus_ATPase"/>
</dbReference>
<dbReference type="GO" id="GO:0043001">
    <property type="term" value="P:Golgi to plasma membrane protein transport"/>
    <property type="evidence" value="ECO:0007669"/>
    <property type="project" value="TreeGrafter"/>
</dbReference>
<comment type="caution">
    <text evidence="17">The sequence shown here is derived from an EMBL/GenBank/DDBJ whole genome shotgun (WGS) entry which is preliminary data.</text>
</comment>
<dbReference type="PANTHER" id="PTHR23078:SF3">
    <property type="entry name" value="VESICLE-FUSING ATPASE"/>
    <property type="match status" value="1"/>
</dbReference>
<dbReference type="FunFam" id="1.10.8.60:FF:000026">
    <property type="entry name" value="vesicle-fusing ATPase isoform X1"/>
    <property type="match status" value="1"/>
</dbReference>
<feature type="domain" description="CDC48" evidence="15">
    <location>
        <begin position="203"/>
        <end position="277"/>
    </location>
</feature>
<dbReference type="AlphaFoldDB" id="V5G320"/>
<dbReference type="Proteomes" id="UP000018001">
    <property type="component" value="Unassembled WGS sequence"/>
</dbReference>
<evidence type="ECO:0000256" key="13">
    <source>
        <dbReference type="SAM" id="MobiDB-lite"/>
    </source>
</evidence>
<evidence type="ECO:0000256" key="3">
    <source>
        <dbReference type="ARBA" id="ARBA00022448"/>
    </source>
</evidence>
<dbReference type="GO" id="GO:0006891">
    <property type="term" value="P:intra-Golgi vesicle-mediated transport"/>
    <property type="evidence" value="ECO:0007669"/>
    <property type="project" value="TreeGrafter"/>
</dbReference>
<dbReference type="SUPFAM" id="SSF52540">
    <property type="entry name" value="P-loop containing nucleoside triphosphate hydrolases"/>
    <property type="match status" value="2"/>
</dbReference>
<dbReference type="FunFam" id="3.40.50.300:FF:000166">
    <property type="entry name" value="vesicle-fusing ATPase isoform X1"/>
    <property type="match status" value="1"/>
</dbReference>
<feature type="domain" description="CDC48 N-terminal subdomain" evidence="16">
    <location>
        <begin position="95"/>
        <end position="177"/>
    </location>
</feature>
<dbReference type="InterPro" id="IPR027417">
    <property type="entry name" value="P-loop_NTPase"/>
</dbReference>
<dbReference type="FunCoup" id="V5G320">
    <property type="interactions" value="761"/>
</dbReference>
<evidence type="ECO:0000256" key="2">
    <source>
        <dbReference type="ARBA" id="ARBA00006914"/>
    </source>
</evidence>
<accession>V5G320</accession>
<evidence type="ECO:0000259" key="14">
    <source>
        <dbReference type="SMART" id="SM00382"/>
    </source>
</evidence>
<dbReference type="SMART" id="SM01073">
    <property type="entry name" value="CDC48_N"/>
    <property type="match status" value="1"/>
</dbReference>
<keyword evidence="6 12" id="KW-0547">Nucleotide-binding</keyword>
<dbReference type="InterPro" id="IPR041569">
    <property type="entry name" value="AAA_lid_3"/>
</dbReference>
<dbReference type="InterPro" id="IPR003960">
    <property type="entry name" value="ATPase_AAA_CS"/>
</dbReference>
<dbReference type="InterPro" id="IPR003593">
    <property type="entry name" value="AAA+_ATPase"/>
</dbReference>
<dbReference type="Gene3D" id="1.10.8.60">
    <property type="match status" value="2"/>
</dbReference>
<keyword evidence="3 12" id="KW-0813">Transport</keyword>
<dbReference type="SMART" id="SM00382">
    <property type="entry name" value="AAA"/>
    <property type="match status" value="2"/>
</dbReference>
<keyword evidence="7 12" id="KW-0067">ATP-binding</keyword>
<dbReference type="Pfam" id="PF17862">
    <property type="entry name" value="AAA_lid_3"/>
    <property type="match status" value="1"/>
</dbReference>
<dbReference type="GO" id="GO:0016887">
    <property type="term" value="F:ATP hydrolysis activity"/>
    <property type="evidence" value="ECO:0007669"/>
    <property type="project" value="InterPro"/>
</dbReference>
<dbReference type="SUPFAM" id="SSF50692">
    <property type="entry name" value="ADC-like"/>
    <property type="match status" value="1"/>
</dbReference>
<evidence type="ECO:0000256" key="4">
    <source>
        <dbReference type="ARBA" id="ARBA00022490"/>
    </source>
</evidence>
<comment type="function">
    <text evidence="10 12">Required for vesicle-mediated transport. Catalyzes the fusion of transport vesicles within the Golgi cisternae. Is also required for transport from the endoplasmic reticulum to the Golgi stack. Seems to function as a fusion protein required for the delivery of cargo proteins to all compartments of the Golgi stack independent of vesicle origin.</text>
</comment>
<keyword evidence="12" id="KW-0378">Hydrolase</keyword>
<dbReference type="InterPro" id="IPR029067">
    <property type="entry name" value="CDC48_domain_2-like_sf"/>
</dbReference>
<organism evidence="17 18">
    <name type="scientific">Byssochlamys spectabilis (strain No. 5 / NBRC 109023)</name>
    <name type="common">Paecilomyces variotii</name>
    <dbReference type="NCBI Taxonomy" id="1356009"/>
    <lineage>
        <taxon>Eukaryota</taxon>
        <taxon>Fungi</taxon>
        <taxon>Dikarya</taxon>
        <taxon>Ascomycota</taxon>
        <taxon>Pezizomycotina</taxon>
        <taxon>Eurotiomycetes</taxon>
        <taxon>Eurotiomycetidae</taxon>
        <taxon>Eurotiales</taxon>
        <taxon>Thermoascaceae</taxon>
        <taxon>Paecilomyces</taxon>
    </lineage>
</organism>
<evidence type="ECO:0000256" key="7">
    <source>
        <dbReference type="ARBA" id="ARBA00022840"/>
    </source>
</evidence>
<dbReference type="GO" id="GO:0005524">
    <property type="term" value="F:ATP binding"/>
    <property type="evidence" value="ECO:0007669"/>
    <property type="project" value="UniProtKB-UniRule"/>
</dbReference>
<dbReference type="FunFam" id="2.40.40.20:FF:000012">
    <property type="entry name" value="Vesicle-fusing ATPase protein"/>
    <property type="match status" value="1"/>
</dbReference>
<evidence type="ECO:0000259" key="16">
    <source>
        <dbReference type="SMART" id="SM01073"/>
    </source>
</evidence>
<evidence type="ECO:0000259" key="15">
    <source>
        <dbReference type="SMART" id="SM01072"/>
    </source>
</evidence>
<evidence type="ECO:0000256" key="8">
    <source>
        <dbReference type="ARBA" id="ARBA00022892"/>
    </source>
</evidence>
<dbReference type="InterPro" id="IPR003959">
    <property type="entry name" value="ATPase_AAA_core"/>
</dbReference>
<feature type="region of interest" description="Disordered" evidence="13">
    <location>
        <begin position="1"/>
        <end position="93"/>
    </location>
</feature>
<evidence type="ECO:0000256" key="12">
    <source>
        <dbReference type="RuleBase" id="RU367045"/>
    </source>
</evidence>
<keyword evidence="4 12" id="KW-0963">Cytoplasm</keyword>
<feature type="domain" description="AAA+ ATPase" evidence="14">
    <location>
        <begin position="345"/>
        <end position="493"/>
    </location>
</feature>
<evidence type="ECO:0000256" key="1">
    <source>
        <dbReference type="ARBA" id="ARBA00004496"/>
    </source>
</evidence>
<dbReference type="InterPro" id="IPR004201">
    <property type="entry name" value="Cdc48_dom2"/>
</dbReference>
<keyword evidence="18" id="KW-1185">Reference proteome</keyword>
<dbReference type="SUPFAM" id="SSF54585">
    <property type="entry name" value="Cdc48 domain 2-like"/>
    <property type="match status" value="1"/>
</dbReference>
<evidence type="ECO:0000256" key="9">
    <source>
        <dbReference type="ARBA" id="ARBA00022927"/>
    </source>
</evidence>
<dbReference type="PROSITE" id="PS00674">
    <property type="entry name" value="AAA"/>
    <property type="match status" value="1"/>
</dbReference>
<dbReference type="Gene3D" id="3.40.50.300">
    <property type="entry name" value="P-loop containing nucleotide triphosphate hydrolases"/>
    <property type="match status" value="2"/>
</dbReference>
<dbReference type="InterPro" id="IPR003338">
    <property type="entry name" value="CDC4_N-term_subdom"/>
</dbReference>
<proteinExistence type="inferred from homology"/>
<dbReference type="SMART" id="SM01072">
    <property type="entry name" value="CDC48_2"/>
    <property type="match status" value="1"/>
</dbReference>
<evidence type="ECO:0000256" key="6">
    <source>
        <dbReference type="ARBA" id="ARBA00022741"/>
    </source>
</evidence>